<accession>A0A494YV19</accession>
<dbReference type="SUPFAM" id="SSF55729">
    <property type="entry name" value="Acyl-CoA N-acyltransferases (Nat)"/>
    <property type="match status" value="1"/>
</dbReference>
<dbReference type="Gene3D" id="3.40.630.30">
    <property type="match status" value="1"/>
</dbReference>
<organism evidence="4 5">
    <name type="scientific">Oceanobacillus bengalensis</name>
    <dbReference type="NCBI Taxonomy" id="1435466"/>
    <lineage>
        <taxon>Bacteria</taxon>
        <taxon>Bacillati</taxon>
        <taxon>Bacillota</taxon>
        <taxon>Bacilli</taxon>
        <taxon>Bacillales</taxon>
        <taxon>Bacillaceae</taxon>
        <taxon>Oceanobacillus</taxon>
    </lineage>
</organism>
<dbReference type="Proteomes" id="UP000281813">
    <property type="component" value="Unassembled WGS sequence"/>
</dbReference>
<dbReference type="Pfam" id="PF00583">
    <property type="entry name" value="Acetyltransf_1"/>
    <property type="match status" value="1"/>
</dbReference>
<dbReference type="InterPro" id="IPR016181">
    <property type="entry name" value="Acyl_CoA_acyltransferase"/>
</dbReference>
<evidence type="ECO:0000256" key="1">
    <source>
        <dbReference type="ARBA" id="ARBA00022679"/>
    </source>
</evidence>
<evidence type="ECO:0000259" key="3">
    <source>
        <dbReference type="PROSITE" id="PS51186"/>
    </source>
</evidence>
<feature type="domain" description="N-acetyltransferase" evidence="3">
    <location>
        <begin position="1"/>
        <end position="147"/>
    </location>
</feature>
<dbReference type="PROSITE" id="PS51186">
    <property type="entry name" value="GNAT"/>
    <property type="match status" value="1"/>
</dbReference>
<reference evidence="4 5" key="1">
    <citation type="journal article" date="2015" name="Antonie Van Leeuwenhoek">
        <title>Oceanobacillus bengalensis sp. nov., a bacterium isolated from seawater of the Bay of Bengal.</title>
        <authorList>
            <person name="Yongchang O."/>
            <person name="Xiang W."/>
            <person name="Wang G."/>
        </authorList>
    </citation>
    <scope>NUCLEOTIDE SEQUENCE [LARGE SCALE GENOMIC DNA]</scope>
    <source>
        <strain evidence="4 5">MCCC 1K00260</strain>
    </source>
</reference>
<protein>
    <submittedName>
        <fullName evidence="4">GNAT family N-acetyltransferase</fullName>
    </submittedName>
</protein>
<keyword evidence="5" id="KW-1185">Reference proteome</keyword>
<dbReference type="CDD" id="cd04301">
    <property type="entry name" value="NAT_SF"/>
    <property type="match status" value="1"/>
</dbReference>
<dbReference type="GO" id="GO:0016747">
    <property type="term" value="F:acyltransferase activity, transferring groups other than amino-acyl groups"/>
    <property type="evidence" value="ECO:0007669"/>
    <property type="project" value="InterPro"/>
</dbReference>
<dbReference type="AlphaFoldDB" id="A0A494YV19"/>
<dbReference type="EMBL" id="RBZO01000024">
    <property type="protein sequence ID" value="RKQ14027.1"/>
    <property type="molecule type" value="Genomic_DNA"/>
</dbReference>
<proteinExistence type="predicted"/>
<evidence type="ECO:0000313" key="4">
    <source>
        <dbReference type="EMBL" id="RKQ14027.1"/>
    </source>
</evidence>
<evidence type="ECO:0000256" key="2">
    <source>
        <dbReference type="ARBA" id="ARBA00023315"/>
    </source>
</evidence>
<comment type="caution">
    <text evidence="4">The sequence shown here is derived from an EMBL/GenBank/DDBJ whole genome shotgun (WGS) entry which is preliminary data.</text>
</comment>
<dbReference type="InterPro" id="IPR000182">
    <property type="entry name" value="GNAT_dom"/>
</dbReference>
<dbReference type="OrthoDB" id="156739at2"/>
<gene>
    <name evidence="4" type="ORF">D8M05_14265</name>
</gene>
<dbReference type="PANTHER" id="PTHR43420">
    <property type="entry name" value="ACETYLTRANSFERASE"/>
    <property type="match status" value="1"/>
</dbReference>
<evidence type="ECO:0000313" key="5">
    <source>
        <dbReference type="Proteomes" id="UP000281813"/>
    </source>
</evidence>
<keyword evidence="2" id="KW-0012">Acyltransferase</keyword>
<sequence length="147" mass="16868">MTIRKATYNDIKVILSHSMEVLRESTNERITPTQRNADKMVSPFMADGGSYLIYIENDEIKGWIGIGSIFDYYLEKVIGYISELYVMPLYRGHGIAEKLCKEALTKLREEGYTNVQLNVFSGNQAKKLYKKLGFQEVSTLLEIDLNK</sequence>
<name>A0A494YV19_9BACI</name>
<dbReference type="InterPro" id="IPR050680">
    <property type="entry name" value="YpeA/RimI_acetyltransf"/>
</dbReference>
<keyword evidence="1 4" id="KW-0808">Transferase</keyword>
<dbReference type="RefSeq" id="WP_121132948.1">
    <property type="nucleotide sequence ID" value="NZ_JBHUFK010000018.1"/>
</dbReference>